<dbReference type="EMBL" id="JASCZI010211691">
    <property type="protein sequence ID" value="MED6195937.1"/>
    <property type="molecule type" value="Genomic_DNA"/>
</dbReference>
<sequence length="144" mass="16313">MWHHARKQCRDMLKIGCYSLVSERIVLIKPGDGLTMLRCILCVPIGLQNFLWSEFAKSVYSRLTSCDELELKKNVDHHPSKPELNWGELSKPQKQPIRRNFASATSRPARTLKSAHGFALFRISGRSSEPGQLSFLGNLGPEIH</sequence>
<name>A0ABU6XD80_9FABA</name>
<proteinExistence type="predicted"/>
<keyword evidence="2" id="KW-1185">Reference proteome</keyword>
<accession>A0ABU6XD80</accession>
<gene>
    <name evidence="1" type="ORF">PIB30_042550</name>
</gene>
<evidence type="ECO:0000313" key="1">
    <source>
        <dbReference type="EMBL" id="MED6195937.1"/>
    </source>
</evidence>
<dbReference type="Proteomes" id="UP001341840">
    <property type="component" value="Unassembled WGS sequence"/>
</dbReference>
<evidence type="ECO:0000313" key="2">
    <source>
        <dbReference type="Proteomes" id="UP001341840"/>
    </source>
</evidence>
<organism evidence="1 2">
    <name type="scientific">Stylosanthes scabra</name>
    <dbReference type="NCBI Taxonomy" id="79078"/>
    <lineage>
        <taxon>Eukaryota</taxon>
        <taxon>Viridiplantae</taxon>
        <taxon>Streptophyta</taxon>
        <taxon>Embryophyta</taxon>
        <taxon>Tracheophyta</taxon>
        <taxon>Spermatophyta</taxon>
        <taxon>Magnoliopsida</taxon>
        <taxon>eudicotyledons</taxon>
        <taxon>Gunneridae</taxon>
        <taxon>Pentapetalae</taxon>
        <taxon>rosids</taxon>
        <taxon>fabids</taxon>
        <taxon>Fabales</taxon>
        <taxon>Fabaceae</taxon>
        <taxon>Papilionoideae</taxon>
        <taxon>50 kb inversion clade</taxon>
        <taxon>dalbergioids sensu lato</taxon>
        <taxon>Dalbergieae</taxon>
        <taxon>Pterocarpus clade</taxon>
        <taxon>Stylosanthes</taxon>
    </lineage>
</organism>
<comment type="caution">
    <text evidence="1">The sequence shown here is derived from an EMBL/GenBank/DDBJ whole genome shotgun (WGS) entry which is preliminary data.</text>
</comment>
<reference evidence="1 2" key="1">
    <citation type="journal article" date="2023" name="Plants (Basel)">
        <title>Bridging the Gap: Combining Genomics and Transcriptomics Approaches to Understand Stylosanthes scabra, an Orphan Legume from the Brazilian Caatinga.</title>
        <authorList>
            <person name="Ferreira-Neto J.R.C."/>
            <person name="da Silva M.D."/>
            <person name="Binneck E."/>
            <person name="de Melo N.F."/>
            <person name="da Silva R.H."/>
            <person name="de Melo A.L.T.M."/>
            <person name="Pandolfi V."/>
            <person name="Bustamante F.O."/>
            <person name="Brasileiro-Vidal A.C."/>
            <person name="Benko-Iseppon A.M."/>
        </authorList>
    </citation>
    <scope>NUCLEOTIDE SEQUENCE [LARGE SCALE GENOMIC DNA]</scope>
    <source>
        <tissue evidence="1">Leaves</tissue>
    </source>
</reference>
<protein>
    <submittedName>
        <fullName evidence="1">Uncharacterized protein</fullName>
    </submittedName>
</protein>